<gene>
    <name evidence="2" type="ORF">XELAEV_18020089mg</name>
</gene>
<dbReference type="InterPro" id="IPR058912">
    <property type="entry name" value="HTH_animal"/>
</dbReference>
<feature type="domain" description="Helix-turn-helix" evidence="1">
    <location>
        <begin position="31"/>
        <end position="86"/>
    </location>
</feature>
<evidence type="ECO:0000313" key="2">
    <source>
        <dbReference type="EMBL" id="OCT86406.1"/>
    </source>
</evidence>
<protein>
    <recommendedName>
        <fullName evidence="1">Helix-turn-helix domain-containing protein</fullName>
    </recommendedName>
</protein>
<evidence type="ECO:0000259" key="1">
    <source>
        <dbReference type="Pfam" id="PF26215"/>
    </source>
</evidence>
<dbReference type="EMBL" id="CM004471">
    <property type="protein sequence ID" value="OCT86406.1"/>
    <property type="molecule type" value="Genomic_DNA"/>
</dbReference>
<dbReference type="Proteomes" id="UP000694892">
    <property type="component" value="Chromosome 3S"/>
</dbReference>
<reference evidence="3" key="1">
    <citation type="journal article" date="2016" name="Nature">
        <title>Genome evolution in the allotetraploid frog Xenopus laevis.</title>
        <authorList>
            <person name="Session A.M."/>
            <person name="Uno Y."/>
            <person name="Kwon T."/>
            <person name="Chapman J.A."/>
            <person name="Toyoda A."/>
            <person name="Takahashi S."/>
            <person name="Fukui A."/>
            <person name="Hikosaka A."/>
            <person name="Suzuki A."/>
            <person name="Kondo M."/>
            <person name="van Heeringen S.J."/>
            <person name="Quigley I."/>
            <person name="Heinz S."/>
            <person name="Ogino H."/>
            <person name="Ochi H."/>
            <person name="Hellsten U."/>
            <person name="Lyons J.B."/>
            <person name="Simakov O."/>
            <person name="Putnam N."/>
            <person name="Stites J."/>
            <person name="Kuroki Y."/>
            <person name="Tanaka T."/>
            <person name="Michiue T."/>
            <person name="Watanabe M."/>
            <person name="Bogdanovic O."/>
            <person name="Lister R."/>
            <person name="Georgiou G."/>
            <person name="Paranjpe S.S."/>
            <person name="van Kruijsbergen I."/>
            <person name="Shu S."/>
            <person name="Carlson J."/>
            <person name="Kinoshita T."/>
            <person name="Ohta Y."/>
            <person name="Mawaribuchi S."/>
            <person name="Jenkins J."/>
            <person name="Grimwood J."/>
            <person name="Schmutz J."/>
            <person name="Mitros T."/>
            <person name="Mozaffari S.V."/>
            <person name="Suzuki Y."/>
            <person name="Haramoto Y."/>
            <person name="Yamamoto T.S."/>
            <person name="Takagi C."/>
            <person name="Heald R."/>
            <person name="Miller K."/>
            <person name="Haudenschild C."/>
            <person name="Kitzman J."/>
            <person name="Nakayama T."/>
            <person name="Izutsu Y."/>
            <person name="Robert J."/>
            <person name="Fortriede J."/>
            <person name="Burns K."/>
            <person name="Lotay V."/>
            <person name="Karimi K."/>
            <person name="Yasuoka Y."/>
            <person name="Dichmann D.S."/>
            <person name="Flajnik M.F."/>
            <person name="Houston D.W."/>
            <person name="Shendure J."/>
            <person name="DuPasquier L."/>
            <person name="Vize P.D."/>
            <person name="Zorn A.M."/>
            <person name="Ito M."/>
            <person name="Marcotte E.M."/>
            <person name="Wallingford J.B."/>
            <person name="Ito Y."/>
            <person name="Asashima M."/>
            <person name="Ueno N."/>
            <person name="Matsuda Y."/>
            <person name="Veenstra G.J."/>
            <person name="Fujiyama A."/>
            <person name="Harland R.M."/>
            <person name="Taira M."/>
            <person name="Rokhsar D.S."/>
        </authorList>
    </citation>
    <scope>NUCLEOTIDE SEQUENCE [LARGE SCALE GENOMIC DNA]</scope>
    <source>
        <strain evidence="3">J</strain>
    </source>
</reference>
<dbReference type="PANTHER" id="PTHR21301:SF12">
    <property type="match status" value="1"/>
</dbReference>
<organism evidence="2 3">
    <name type="scientific">Xenopus laevis</name>
    <name type="common">African clawed frog</name>
    <dbReference type="NCBI Taxonomy" id="8355"/>
    <lineage>
        <taxon>Eukaryota</taxon>
        <taxon>Metazoa</taxon>
        <taxon>Chordata</taxon>
        <taxon>Craniata</taxon>
        <taxon>Vertebrata</taxon>
        <taxon>Euteleostomi</taxon>
        <taxon>Amphibia</taxon>
        <taxon>Batrachia</taxon>
        <taxon>Anura</taxon>
        <taxon>Pipoidea</taxon>
        <taxon>Pipidae</taxon>
        <taxon>Xenopodinae</taxon>
        <taxon>Xenopus</taxon>
        <taxon>Xenopus</taxon>
    </lineage>
</organism>
<sequence>MNYLDVTVYKNEVNKKLQTRIHQKLTDRNTLLHFNSSHPKHLVHLLPRSQMIQTVRITSDLVEQKKELEAMSTHFLERVYPKELIMQAMEWALTLDRISLLQDKTETREWDRDNLFYMNTYGPCSSLIKKSLLQHWPLISTDPDISKVVNKKLCFGYKHNRNLREISPADPVSKYVHTTEGL</sequence>
<proteinExistence type="predicted"/>
<evidence type="ECO:0000313" key="3">
    <source>
        <dbReference type="Proteomes" id="UP000694892"/>
    </source>
</evidence>
<dbReference type="PANTHER" id="PTHR21301">
    <property type="entry name" value="REVERSE TRANSCRIPTASE"/>
    <property type="match status" value="1"/>
</dbReference>
<name>A0A974D8U5_XENLA</name>
<accession>A0A974D8U5</accession>
<dbReference type="Pfam" id="PF26215">
    <property type="entry name" value="HTH_animal"/>
    <property type="match status" value="1"/>
</dbReference>
<dbReference type="AlphaFoldDB" id="A0A974D8U5"/>